<dbReference type="Proteomes" id="UP001188597">
    <property type="component" value="Unassembled WGS sequence"/>
</dbReference>
<dbReference type="GO" id="GO:0015995">
    <property type="term" value="P:chlorophyll biosynthetic process"/>
    <property type="evidence" value="ECO:0007669"/>
    <property type="project" value="TreeGrafter"/>
</dbReference>
<dbReference type="SUPFAM" id="SSF51905">
    <property type="entry name" value="FAD/NAD(P)-binding domain"/>
    <property type="match status" value="1"/>
</dbReference>
<gene>
    <name evidence="2" type="ORF">RJ639_030688</name>
</gene>
<dbReference type="InterPro" id="IPR036188">
    <property type="entry name" value="FAD/NAD-bd_sf"/>
</dbReference>
<evidence type="ECO:0000313" key="2">
    <source>
        <dbReference type="EMBL" id="KAK3037769.1"/>
    </source>
</evidence>
<protein>
    <recommendedName>
        <fullName evidence="1">Digeranylgeranylglycerophospholipid reductase catalytic domain-containing protein</fullName>
    </recommendedName>
</protein>
<comment type="caution">
    <text evidence="2">The sequence shown here is derived from an EMBL/GenBank/DDBJ whole genome shotgun (WGS) entry which is preliminary data.</text>
</comment>
<organism evidence="2 3">
    <name type="scientific">Escallonia herrerae</name>
    <dbReference type="NCBI Taxonomy" id="1293975"/>
    <lineage>
        <taxon>Eukaryota</taxon>
        <taxon>Viridiplantae</taxon>
        <taxon>Streptophyta</taxon>
        <taxon>Embryophyta</taxon>
        <taxon>Tracheophyta</taxon>
        <taxon>Spermatophyta</taxon>
        <taxon>Magnoliopsida</taxon>
        <taxon>eudicotyledons</taxon>
        <taxon>Gunneridae</taxon>
        <taxon>Pentapetalae</taxon>
        <taxon>asterids</taxon>
        <taxon>campanulids</taxon>
        <taxon>Escalloniales</taxon>
        <taxon>Escalloniaceae</taxon>
        <taxon>Escallonia</taxon>
    </lineage>
</organism>
<dbReference type="InterPro" id="IPR054715">
    <property type="entry name" value="GGR_cat"/>
</dbReference>
<dbReference type="Gene3D" id="3.50.50.60">
    <property type="entry name" value="FAD/NAD(P)-binding domain"/>
    <property type="match status" value="1"/>
</dbReference>
<reference evidence="2" key="1">
    <citation type="submission" date="2022-12" db="EMBL/GenBank/DDBJ databases">
        <title>Draft genome assemblies for two species of Escallonia (Escalloniales).</title>
        <authorList>
            <person name="Chanderbali A."/>
            <person name="Dervinis C."/>
            <person name="Anghel I."/>
            <person name="Soltis D."/>
            <person name="Soltis P."/>
            <person name="Zapata F."/>
        </authorList>
    </citation>
    <scope>NUCLEOTIDE SEQUENCE</scope>
    <source>
        <strain evidence="2">UCBG64.0493</strain>
        <tissue evidence="2">Leaf</tissue>
    </source>
</reference>
<keyword evidence="3" id="KW-1185">Reference proteome</keyword>
<dbReference type="EMBL" id="JAVXUP010000114">
    <property type="protein sequence ID" value="KAK3037769.1"/>
    <property type="molecule type" value="Genomic_DNA"/>
</dbReference>
<name>A0AA89BC09_9ASTE</name>
<dbReference type="AlphaFoldDB" id="A0AA89BC09"/>
<accession>A0AA89BC09</accession>
<evidence type="ECO:0000313" key="3">
    <source>
        <dbReference type="Proteomes" id="UP001188597"/>
    </source>
</evidence>
<dbReference type="PANTHER" id="PTHR42685">
    <property type="entry name" value="GERANYLGERANYL DIPHOSPHATE REDUCTASE"/>
    <property type="match status" value="1"/>
</dbReference>
<dbReference type="GO" id="GO:0045550">
    <property type="term" value="F:geranylgeranyl reductase activity"/>
    <property type="evidence" value="ECO:0007669"/>
    <property type="project" value="TreeGrafter"/>
</dbReference>
<dbReference type="Pfam" id="PF22578">
    <property type="entry name" value="GGR_cat"/>
    <property type="match status" value="1"/>
</dbReference>
<sequence length="361" mass="39320">MYVCLFSLGSVNVWLSFSSQCKVPVAFKLAVTTAPSSLSTSQVLDLPLFSDGSLPSFYSPCEHVVDRLEKQSFKGTILRGLLSGAESKSLRSSSTRLAEQAGAQRTLSLFLTRLFTFPQSKSSGQKLRVAVIGGGLAGSSAAKSEGGVETFLFERSPAAAKPCGGAISVCMLDEFDIPSHLFDRKVTHMKITYPSNLTVDFGKTLKPHEFISMLRREVLDSYLRSRAESNGVVSTKALVTSLEVPSSPHAPYLVDYTVNNSTQKPLQSIASSAQMALLAKSIHAGNYACAIAFQERIKLPDHKMENYNNLAEMYVGNDVSPDFYAWVFPKCDHVAVGTGTLSSKHDIKLLWSGIRRESCPR</sequence>
<dbReference type="PANTHER" id="PTHR42685:SF13">
    <property type="entry name" value="GERANYLGERANYL DIPHOSPHATE REDUCTASE"/>
    <property type="match status" value="1"/>
</dbReference>
<proteinExistence type="predicted"/>
<feature type="domain" description="Digeranylgeranylglycerophospholipid reductase catalytic" evidence="1">
    <location>
        <begin position="304"/>
        <end position="344"/>
    </location>
</feature>
<dbReference type="InterPro" id="IPR050407">
    <property type="entry name" value="Geranylgeranyl_reductase"/>
</dbReference>
<evidence type="ECO:0000259" key="1">
    <source>
        <dbReference type="Pfam" id="PF22578"/>
    </source>
</evidence>
<dbReference type="GO" id="GO:0009535">
    <property type="term" value="C:chloroplast thylakoid membrane"/>
    <property type="evidence" value="ECO:0007669"/>
    <property type="project" value="TreeGrafter"/>
</dbReference>